<evidence type="ECO:0000313" key="1">
    <source>
        <dbReference type="EMBL" id="KAA8495198.1"/>
    </source>
</evidence>
<dbReference type="EMBL" id="VRMN01000004">
    <property type="protein sequence ID" value="KAA8495198.1"/>
    <property type="molecule type" value="Genomic_DNA"/>
</dbReference>
<dbReference type="AlphaFoldDB" id="A0A5J4YVH2"/>
<keyword evidence="2" id="KW-1185">Reference proteome</keyword>
<reference evidence="2" key="1">
    <citation type="journal article" date="2019" name="Nat. Commun.">
        <title>Expansion of phycobilisome linker gene families in mesophilic red algae.</title>
        <authorList>
            <person name="Lee J."/>
            <person name="Kim D."/>
            <person name="Bhattacharya D."/>
            <person name="Yoon H.S."/>
        </authorList>
    </citation>
    <scope>NUCLEOTIDE SEQUENCE [LARGE SCALE GENOMIC DNA]</scope>
    <source>
        <strain evidence="2">CCMP 1328</strain>
    </source>
</reference>
<gene>
    <name evidence="1" type="ORF">FVE85_3439</name>
</gene>
<protein>
    <submittedName>
        <fullName evidence="1">Uncharacterized protein</fullName>
    </submittedName>
</protein>
<accession>A0A5J4YVH2</accession>
<organism evidence="1 2">
    <name type="scientific">Porphyridium purpureum</name>
    <name type="common">Red alga</name>
    <name type="synonym">Porphyridium cruentum</name>
    <dbReference type="NCBI Taxonomy" id="35688"/>
    <lineage>
        <taxon>Eukaryota</taxon>
        <taxon>Rhodophyta</taxon>
        <taxon>Bangiophyceae</taxon>
        <taxon>Porphyridiales</taxon>
        <taxon>Porphyridiaceae</taxon>
        <taxon>Porphyridium</taxon>
    </lineage>
</organism>
<name>A0A5J4YVH2_PORPP</name>
<evidence type="ECO:0000313" key="2">
    <source>
        <dbReference type="Proteomes" id="UP000324585"/>
    </source>
</evidence>
<sequence length="73" mass="8249">MNVREQRFRCWLDDLFAQVDSVENASLDALMTVLPSTRAPCRFGSSFGQGERSMYFNGLQVLVRPELSVCTSD</sequence>
<comment type="caution">
    <text evidence="1">The sequence shown here is derived from an EMBL/GenBank/DDBJ whole genome shotgun (WGS) entry which is preliminary data.</text>
</comment>
<dbReference type="Proteomes" id="UP000324585">
    <property type="component" value="Unassembled WGS sequence"/>
</dbReference>
<proteinExistence type="predicted"/>